<dbReference type="Gramene" id="KCW45787">
    <property type="protein sequence ID" value="KCW45787"/>
    <property type="gene ID" value="EUGRSUZ_L00402"/>
</dbReference>
<dbReference type="InParanoid" id="A0A058ZVH2"/>
<organism evidence="1">
    <name type="scientific">Eucalyptus grandis</name>
    <name type="common">Flooded gum</name>
    <dbReference type="NCBI Taxonomy" id="71139"/>
    <lineage>
        <taxon>Eukaryota</taxon>
        <taxon>Viridiplantae</taxon>
        <taxon>Streptophyta</taxon>
        <taxon>Embryophyta</taxon>
        <taxon>Tracheophyta</taxon>
        <taxon>Spermatophyta</taxon>
        <taxon>Magnoliopsida</taxon>
        <taxon>eudicotyledons</taxon>
        <taxon>Gunneridae</taxon>
        <taxon>Pentapetalae</taxon>
        <taxon>rosids</taxon>
        <taxon>malvids</taxon>
        <taxon>Myrtales</taxon>
        <taxon>Myrtaceae</taxon>
        <taxon>Myrtoideae</taxon>
        <taxon>Eucalypteae</taxon>
        <taxon>Eucalyptus</taxon>
    </lineage>
</organism>
<sequence length="95" mass="10381">MTPIPLLRSHGGIAFPLATISEGYPPLDLGSMPKIWARESSPKPLDTERRRGVEVTWLGLHGDVAIERRRGHRGALRGRTGCSVSLAHCALFRGL</sequence>
<evidence type="ECO:0000313" key="1">
    <source>
        <dbReference type="EMBL" id="KCW45787.1"/>
    </source>
</evidence>
<accession>A0A058ZVH2</accession>
<reference evidence="1" key="1">
    <citation type="submission" date="2013-07" db="EMBL/GenBank/DDBJ databases">
        <title>The genome of Eucalyptus grandis.</title>
        <authorList>
            <person name="Schmutz J."/>
            <person name="Hayes R."/>
            <person name="Myburg A."/>
            <person name="Tuskan G."/>
            <person name="Grattapaglia D."/>
            <person name="Rokhsar D.S."/>
        </authorList>
    </citation>
    <scope>NUCLEOTIDE SEQUENCE</scope>
    <source>
        <tissue evidence="1">Leaf extractions</tissue>
    </source>
</reference>
<proteinExistence type="predicted"/>
<name>A0A058ZVH2_EUCGR</name>
<dbReference type="AlphaFoldDB" id="A0A058ZVH2"/>
<dbReference type="EMBL" id="KK198777">
    <property type="protein sequence ID" value="KCW45787.1"/>
    <property type="molecule type" value="Genomic_DNA"/>
</dbReference>
<gene>
    <name evidence="1" type="ORF">EUGRSUZ_L00402</name>
</gene>
<protein>
    <submittedName>
        <fullName evidence="1">Uncharacterized protein</fullName>
    </submittedName>
</protein>